<gene>
    <name evidence="7" type="ORF">SAMN06265373_108136</name>
</gene>
<evidence type="ECO:0000256" key="1">
    <source>
        <dbReference type="ARBA" id="ARBA00007039"/>
    </source>
</evidence>
<comment type="caution">
    <text evidence="7">The sequence shown here is derived from an EMBL/GenBank/DDBJ whole genome shotgun (WGS) entry which is preliminary data.</text>
</comment>
<dbReference type="Pfam" id="PF00574">
    <property type="entry name" value="CLP_protease"/>
    <property type="match status" value="1"/>
</dbReference>
<dbReference type="GO" id="GO:0006508">
    <property type="term" value="P:proteolysis"/>
    <property type="evidence" value="ECO:0007669"/>
    <property type="project" value="UniProtKB-KW"/>
</dbReference>
<dbReference type="CDD" id="cd07016">
    <property type="entry name" value="S14_ClpP_1"/>
    <property type="match status" value="1"/>
</dbReference>
<keyword evidence="4" id="KW-0378">Hydrolase</keyword>
<evidence type="ECO:0000256" key="6">
    <source>
        <dbReference type="RuleBase" id="RU003567"/>
    </source>
</evidence>
<dbReference type="Gene3D" id="3.90.226.10">
    <property type="entry name" value="2-enoyl-CoA Hydratase, Chain A, domain 1"/>
    <property type="match status" value="1"/>
</dbReference>
<evidence type="ECO:0000313" key="7">
    <source>
        <dbReference type="EMBL" id="SMP32145.1"/>
    </source>
</evidence>
<dbReference type="RefSeq" id="WP_283427435.1">
    <property type="nucleotide sequence ID" value="NZ_FXTY01000008.1"/>
</dbReference>
<dbReference type="EMBL" id="FXTY01000008">
    <property type="protein sequence ID" value="SMP32145.1"/>
    <property type="molecule type" value="Genomic_DNA"/>
</dbReference>
<comment type="similarity">
    <text evidence="1 6">Belongs to the peptidase S14 family.</text>
</comment>
<evidence type="ECO:0000313" key="8">
    <source>
        <dbReference type="Proteomes" id="UP001157961"/>
    </source>
</evidence>
<dbReference type="GO" id="GO:0008233">
    <property type="term" value="F:peptidase activity"/>
    <property type="evidence" value="ECO:0007669"/>
    <property type="project" value="UniProtKB-KW"/>
</dbReference>
<proteinExistence type="inferred from homology"/>
<keyword evidence="8" id="KW-1185">Reference proteome</keyword>
<keyword evidence="5" id="KW-0720">Serine protease</keyword>
<dbReference type="PANTHER" id="PTHR10381:SF70">
    <property type="entry name" value="ATP-DEPENDENT CLP PROTEASE PROTEOLYTIC SUBUNIT"/>
    <property type="match status" value="1"/>
</dbReference>
<evidence type="ECO:0000256" key="5">
    <source>
        <dbReference type="ARBA" id="ARBA00022825"/>
    </source>
</evidence>
<dbReference type="PRINTS" id="PR00127">
    <property type="entry name" value="CLPPROTEASEP"/>
</dbReference>
<accession>A0ABY1PEM8</accession>
<evidence type="ECO:0000256" key="2">
    <source>
        <dbReference type="ARBA" id="ARBA00022490"/>
    </source>
</evidence>
<keyword evidence="2" id="KW-0963">Cytoplasm</keyword>
<organism evidence="7 8">
    <name type="scientific">Shimia sagamensis</name>
    <dbReference type="NCBI Taxonomy" id="1566352"/>
    <lineage>
        <taxon>Bacteria</taxon>
        <taxon>Pseudomonadati</taxon>
        <taxon>Pseudomonadota</taxon>
        <taxon>Alphaproteobacteria</taxon>
        <taxon>Rhodobacterales</taxon>
        <taxon>Roseobacteraceae</taxon>
    </lineage>
</organism>
<dbReference type="Proteomes" id="UP001157961">
    <property type="component" value="Unassembled WGS sequence"/>
</dbReference>
<dbReference type="InterPro" id="IPR023562">
    <property type="entry name" value="ClpP/TepA"/>
</dbReference>
<protein>
    <recommendedName>
        <fullName evidence="6">ATP-dependent Clp protease proteolytic subunit</fullName>
    </recommendedName>
</protein>
<dbReference type="InterPro" id="IPR029045">
    <property type="entry name" value="ClpP/crotonase-like_dom_sf"/>
</dbReference>
<dbReference type="PANTHER" id="PTHR10381">
    <property type="entry name" value="ATP-DEPENDENT CLP PROTEASE PROTEOLYTIC SUBUNIT"/>
    <property type="match status" value="1"/>
</dbReference>
<sequence length="282" mass="29705">MSLRDLPAVAVPTKPAVRTEVTEKAVNRWNPDVRAASTGGDERTLSILEPIGEDWFGDGVSSKRIAAALRHLGPGPVTANVNSPGGDFFEGLTIYNLLREHDGEVTIKILGMAASAASIIAMAGDTIQMARASFMMIHNTWVLAAGDRHAFRDVADWLEPFDQAAVSIYGARTGIGEKELGKMLDKETWIGGDAAIDKGFADSLLASDEIAAEAQNATELSPKAAQKKLDLVLATGNRIPKSERRNLLAALKGGKSGAAPTGTSGAAVSDLAQKALDKINSM</sequence>
<evidence type="ECO:0000256" key="3">
    <source>
        <dbReference type="ARBA" id="ARBA00022670"/>
    </source>
</evidence>
<name>A0ABY1PEM8_9RHOB</name>
<dbReference type="InterPro" id="IPR001907">
    <property type="entry name" value="ClpP"/>
</dbReference>
<dbReference type="NCBIfam" id="NF045542">
    <property type="entry name" value="Clp_rel_HeadMat"/>
    <property type="match status" value="1"/>
</dbReference>
<reference evidence="7 8" key="1">
    <citation type="submission" date="2017-05" db="EMBL/GenBank/DDBJ databases">
        <authorList>
            <person name="Varghese N."/>
            <person name="Submissions S."/>
        </authorList>
    </citation>
    <scope>NUCLEOTIDE SEQUENCE [LARGE SCALE GENOMIC DNA]</scope>
    <source>
        <strain evidence="7 8">DSM 29734</strain>
    </source>
</reference>
<keyword evidence="3 7" id="KW-0645">Protease</keyword>
<dbReference type="SUPFAM" id="SSF52096">
    <property type="entry name" value="ClpP/crotonase"/>
    <property type="match status" value="1"/>
</dbReference>
<evidence type="ECO:0000256" key="4">
    <source>
        <dbReference type="ARBA" id="ARBA00022801"/>
    </source>
</evidence>